<dbReference type="GO" id="GO:0006508">
    <property type="term" value="P:proteolysis"/>
    <property type="evidence" value="ECO:0007669"/>
    <property type="project" value="UniProtKB-KW"/>
</dbReference>
<dbReference type="GO" id="GO:0008237">
    <property type="term" value="F:metallopeptidase activity"/>
    <property type="evidence" value="ECO:0007669"/>
    <property type="project" value="UniProtKB-KW"/>
</dbReference>
<gene>
    <name evidence="14" type="ORF">BAE30_03780</name>
</gene>
<evidence type="ECO:0000259" key="13">
    <source>
        <dbReference type="Pfam" id="PF02163"/>
    </source>
</evidence>
<keyword evidence="7" id="KW-0378">Hydrolase</keyword>
<evidence type="ECO:0000256" key="8">
    <source>
        <dbReference type="ARBA" id="ARBA00022833"/>
    </source>
</evidence>
<evidence type="ECO:0000256" key="5">
    <source>
        <dbReference type="ARBA" id="ARBA00022692"/>
    </source>
</evidence>
<evidence type="ECO:0000256" key="12">
    <source>
        <dbReference type="SAM" id="Phobius"/>
    </source>
</evidence>
<evidence type="ECO:0000256" key="1">
    <source>
        <dbReference type="ARBA" id="ARBA00001947"/>
    </source>
</evidence>
<dbReference type="EMBL" id="LZYH01000332">
    <property type="protein sequence ID" value="OFC61804.1"/>
    <property type="molecule type" value="Genomic_DNA"/>
</dbReference>
<dbReference type="InterPro" id="IPR008915">
    <property type="entry name" value="Peptidase_M50"/>
</dbReference>
<accession>A0A1E7YZA2</accession>
<name>A0A1E7YZA2_9PROT</name>
<evidence type="ECO:0000256" key="10">
    <source>
        <dbReference type="ARBA" id="ARBA00023049"/>
    </source>
</evidence>
<dbReference type="CDD" id="cd05709">
    <property type="entry name" value="S2P-M50"/>
    <property type="match status" value="1"/>
</dbReference>
<feature type="domain" description="Peptidase M50" evidence="13">
    <location>
        <begin position="110"/>
        <end position="170"/>
    </location>
</feature>
<evidence type="ECO:0000256" key="7">
    <source>
        <dbReference type="ARBA" id="ARBA00022801"/>
    </source>
</evidence>
<keyword evidence="5 12" id="KW-0812">Transmembrane</keyword>
<dbReference type="Pfam" id="PF02163">
    <property type="entry name" value="Peptidase_M50"/>
    <property type="match status" value="2"/>
</dbReference>
<organism evidence="14 15">
    <name type="scientific">Acidithiobacillus caldus</name>
    <dbReference type="NCBI Taxonomy" id="33059"/>
    <lineage>
        <taxon>Bacteria</taxon>
        <taxon>Pseudomonadati</taxon>
        <taxon>Pseudomonadota</taxon>
        <taxon>Acidithiobacillia</taxon>
        <taxon>Acidithiobacillales</taxon>
        <taxon>Acidithiobacillaceae</taxon>
        <taxon>Acidithiobacillus</taxon>
    </lineage>
</organism>
<dbReference type="GO" id="GO:0046872">
    <property type="term" value="F:metal ion binding"/>
    <property type="evidence" value="ECO:0007669"/>
    <property type="project" value="UniProtKB-KW"/>
</dbReference>
<dbReference type="PANTHER" id="PTHR39188">
    <property type="entry name" value="MEMBRANE-ASSOCIATED ZINC METALLOPROTEASE M50B"/>
    <property type="match status" value="1"/>
</dbReference>
<keyword evidence="8" id="KW-0862">Zinc</keyword>
<protein>
    <recommendedName>
        <fullName evidence="13">Peptidase M50 domain-containing protein</fullName>
    </recommendedName>
</protein>
<reference evidence="14 15" key="1">
    <citation type="submission" date="2016-06" db="EMBL/GenBank/DDBJ databases">
        <title>Gene turnover analysis identifies the evolutionary adaptation of the extremophile Acidithiobacillus caldus.</title>
        <authorList>
            <person name="Zhang X."/>
        </authorList>
    </citation>
    <scope>NUCLEOTIDE SEQUENCE [LARGE SCALE GENOMIC DNA]</scope>
    <source>
        <strain evidence="14 15">S1</strain>
    </source>
</reference>
<keyword evidence="11 12" id="KW-0472">Membrane</keyword>
<dbReference type="Proteomes" id="UP000175707">
    <property type="component" value="Unassembled WGS sequence"/>
</dbReference>
<evidence type="ECO:0000313" key="14">
    <source>
        <dbReference type="EMBL" id="OFC61804.1"/>
    </source>
</evidence>
<feature type="transmembrane region" description="Helical" evidence="12">
    <location>
        <begin position="6"/>
        <end position="23"/>
    </location>
</feature>
<dbReference type="PANTHER" id="PTHR39188:SF3">
    <property type="entry name" value="STAGE IV SPORULATION PROTEIN FB"/>
    <property type="match status" value="1"/>
</dbReference>
<evidence type="ECO:0000313" key="15">
    <source>
        <dbReference type="Proteomes" id="UP000175707"/>
    </source>
</evidence>
<evidence type="ECO:0000256" key="6">
    <source>
        <dbReference type="ARBA" id="ARBA00022723"/>
    </source>
</evidence>
<evidence type="ECO:0000256" key="11">
    <source>
        <dbReference type="ARBA" id="ARBA00023136"/>
    </source>
</evidence>
<comment type="similarity">
    <text evidence="3">Belongs to the peptidase M50B family.</text>
</comment>
<feature type="transmembrane region" description="Helical" evidence="12">
    <location>
        <begin position="163"/>
        <end position="182"/>
    </location>
</feature>
<evidence type="ECO:0000256" key="4">
    <source>
        <dbReference type="ARBA" id="ARBA00022670"/>
    </source>
</evidence>
<comment type="subcellular location">
    <subcellularLocation>
        <location evidence="2">Membrane</location>
        <topology evidence="2">Multi-pass membrane protein</topology>
    </subcellularLocation>
</comment>
<sequence>MDLLRYSSAIVFAIELFLLSFLIHELGHAAAIRITMGRNKIQEIGVGSWTIVRKGIFKIGVLPTWGYVMFAEDQATPEMRRIIAVAGPVASALAAALFELLSILEKSPHWAMVMHTMALANLAICGFNLIPVPPLDGWKVIETYLPTFGVHLSKRQRATMYQWGSVIVIVGSCLAVVFFGPYHGS</sequence>
<keyword evidence="9 12" id="KW-1133">Transmembrane helix</keyword>
<feature type="domain" description="Peptidase M50" evidence="13">
    <location>
        <begin position="14"/>
        <end position="102"/>
    </location>
</feature>
<dbReference type="GO" id="GO:0016020">
    <property type="term" value="C:membrane"/>
    <property type="evidence" value="ECO:0007669"/>
    <property type="project" value="UniProtKB-SubCell"/>
</dbReference>
<comment type="cofactor">
    <cofactor evidence="1">
        <name>Zn(2+)</name>
        <dbReference type="ChEBI" id="CHEBI:29105"/>
    </cofactor>
</comment>
<dbReference type="AlphaFoldDB" id="A0A1E7YZA2"/>
<feature type="transmembrane region" description="Helical" evidence="12">
    <location>
        <begin position="82"/>
        <end position="104"/>
    </location>
</feature>
<comment type="caution">
    <text evidence="14">The sequence shown here is derived from an EMBL/GenBank/DDBJ whole genome shotgun (WGS) entry which is preliminary data.</text>
</comment>
<evidence type="ECO:0000256" key="9">
    <source>
        <dbReference type="ARBA" id="ARBA00022989"/>
    </source>
</evidence>
<keyword evidence="4" id="KW-0645">Protease</keyword>
<evidence type="ECO:0000256" key="2">
    <source>
        <dbReference type="ARBA" id="ARBA00004141"/>
    </source>
</evidence>
<evidence type="ECO:0000256" key="3">
    <source>
        <dbReference type="ARBA" id="ARBA00007931"/>
    </source>
</evidence>
<keyword evidence="6" id="KW-0479">Metal-binding</keyword>
<keyword evidence="10" id="KW-0482">Metalloprotease</keyword>
<proteinExistence type="inferred from homology"/>